<keyword evidence="4" id="KW-1185">Reference proteome</keyword>
<evidence type="ECO:0000256" key="1">
    <source>
        <dbReference type="SAM" id="MobiDB-lite"/>
    </source>
</evidence>
<dbReference type="PANTHER" id="PTHR10622:SF10">
    <property type="entry name" value="HET DOMAIN-CONTAINING PROTEIN"/>
    <property type="match status" value="1"/>
</dbReference>
<dbReference type="PANTHER" id="PTHR10622">
    <property type="entry name" value="HET DOMAIN-CONTAINING PROTEIN"/>
    <property type="match status" value="1"/>
</dbReference>
<dbReference type="InterPro" id="IPR058525">
    <property type="entry name" value="DUF8212"/>
</dbReference>
<evidence type="ECO:0000313" key="4">
    <source>
        <dbReference type="Proteomes" id="UP000286045"/>
    </source>
</evidence>
<organism evidence="3 4">
    <name type="scientific">Xylaria grammica</name>
    <dbReference type="NCBI Taxonomy" id="363999"/>
    <lineage>
        <taxon>Eukaryota</taxon>
        <taxon>Fungi</taxon>
        <taxon>Dikarya</taxon>
        <taxon>Ascomycota</taxon>
        <taxon>Pezizomycotina</taxon>
        <taxon>Sordariomycetes</taxon>
        <taxon>Xylariomycetidae</taxon>
        <taxon>Xylariales</taxon>
        <taxon>Xylariaceae</taxon>
        <taxon>Xylaria</taxon>
    </lineage>
</organism>
<dbReference type="Pfam" id="PF26640">
    <property type="entry name" value="DUF8212"/>
    <property type="match status" value="1"/>
</dbReference>
<sequence>MFKWYQNAAICYAYLDDVVVDYTAGVNELPSTFPNSRWFTRGWTLQELLAPSAVVFYSMDWVRIGHRRELARDIAEITQIDIQFFKSGNFNDFSIAQRMSWASQRETTRVEDQAYCLLGLFGVNMPLLYGEGEQAFVRLQQEIMKESDDQTIFAWGPSDLVPFSDPGLEFNGGILAPSPKLFAGSGHIVRSQTDAIYGPYTATNKGLQISLPLLRADAVTSTLIPSRSVNSSSIPSLTLTTASQANIAVLNCEPADDHKKRIGFYIEKQSESGSYVRVSYRNGIALISLQEAKKAATQTDLLIQIYNKITPRLVTEIEQTNRLVLVQPLKMLASEFKLNRTSPQEAWQHHPTGSLSSGVLDFSSATHPARPCALEYESSNGHGFVLFLQKCISLGKITGLEACITQNAKMANDDAGLKAQVGTAVYEFQKRGHGPPFNQKSSHGLLRIVPKITEARHASIVNLEATRVTSLVPKTKAPSSLGPPPTTLLEKSPVLEDVIATTTQPEGDREYAMRSADQREKPAIIISRH</sequence>
<dbReference type="Proteomes" id="UP000286045">
    <property type="component" value="Unassembled WGS sequence"/>
</dbReference>
<gene>
    <name evidence="3" type="ORF">EKO27_g7600</name>
</gene>
<evidence type="ECO:0000259" key="2">
    <source>
        <dbReference type="Pfam" id="PF26640"/>
    </source>
</evidence>
<comment type="caution">
    <text evidence="3">The sequence shown here is derived from an EMBL/GenBank/DDBJ whole genome shotgun (WGS) entry which is preliminary data.</text>
</comment>
<dbReference type="STRING" id="363999.A0A439CZ66"/>
<proteinExistence type="predicted"/>
<feature type="domain" description="DUF8212" evidence="2">
    <location>
        <begin position="134"/>
        <end position="302"/>
    </location>
</feature>
<dbReference type="AlphaFoldDB" id="A0A439CZ66"/>
<accession>A0A439CZ66</accession>
<reference evidence="3 4" key="1">
    <citation type="submission" date="2018-12" db="EMBL/GenBank/DDBJ databases">
        <title>Draft genome sequence of Xylaria grammica IHI A82.</title>
        <authorList>
            <person name="Buettner E."/>
            <person name="Kellner H."/>
        </authorList>
    </citation>
    <scope>NUCLEOTIDE SEQUENCE [LARGE SCALE GENOMIC DNA]</scope>
    <source>
        <strain evidence="3 4">IHI A82</strain>
    </source>
</reference>
<protein>
    <recommendedName>
        <fullName evidence="2">DUF8212 domain-containing protein</fullName>
    </recommendedName>
</protein>
<dbReference type="EMBL" id="RYZI01000254">
    <property type="protein sequence ID" value="RWA07503.1"/>
    <property type="molecule type" value="Genomic_DNA"/>
</dbReference>
<evidence type="ECO:0000313" key="3">
    <source>
        <dbReference type="EMBL" id="RWA07503.1"/>
    </source>
</evidence>
<name>A0A439CZ66_9PEZI</name>
<feature type="compositionally biased region" description="Basic and acidic residues" evidence="1">
    <location>
        <begin position="506"/>
        <end position="522"/>
    </location>
</feature>
<feature type="region of interest" description="Disordered" evidence="1">
    <location>
        <begin position="501"/>
        <end position="529"/>
    </location>
</feature>